<dbReference type="Proteomes" id="UP000648984">
    <property type="component" value="Unassembled WGS sequence"/>
</dbReference>
<keyword evidence="2" id="KW-1185">Reference proteome</keyword>
<accession>A0ABX1QD98</accession>
<comment type="caution">
    <text evidence="1">The sequence shown here is derived from an EMBL/GenBank/DDBJ whole genome shotgun (WGS) entry which is preliminary data.</text>
</comment>
<sequence length="169" mass="18870">MGVVFAKTAKGQQEIANRSGELSPRVRRVLILIDGRRSVEALRELVTADDLTHTLGALEELGLIEVNSVVTDKGVQSAPSGPLPSITAFRELPIAPDPRELEMARHFMINTLKSFCSLYGPISLMTNINSAGSHEKLREHFPNWYHMIVDSRTGRRRAEELRNDLLKVL</sequence>
<dbReference type="EMBL" id="WTVQ01000018">
    <property type="protein sequence ID" value="NMG75485.1"/>
    <property type="molecule type" value="Genomic_DNA"/>
</dbReference>
<name>A0ABX1QD98_9RHOO</name>
<reference evidence="1 2" key="1">
    <citation type="submission" date="2019-12" db="EMBL/GenBank/DDBJ databases">
        <title>Comparative genomics gives insights into the taxonomy of the Azoarcus-Aromatoleum group and reveals separate origins of nif in the plant-associated Azoarcus and non-plant-associated Aromatoleum sub-groups.</title>
        <authorList>
            <person name="Lafos M."/>
            <person name="Maluk M."/>
            <person name="Batista M."/>
            <person name="Junghare M."/>
            <person name="Carmona M."/>
            <person name="Faoro H."/>
            <person name="Cruz L.M."/>
            <person name="Battistoni F."/>
            <person name="De Souza E."/>
            <person name="Pedrosa F."/>
            <person name="Chen W.-M."/>
            <person name="Poole P.S."/>
            <person name="Dixon R.A."/>
            <person name="James E.K."/>
        </authorList>
    </citation>
    <scope>NUCLEOTIDE SEQUENCE [LARGE SCALE GENOMIC DNA]</scope>
    <source>
        <strain evidence="1 2">22Lin</strain>
    </source>
</reference>
<proteinExistence type="predicted"/>
<organism evidence="1 2">
    <name type="scientific">Aromatoleum diolicum</name>
    <dbReference type="NCBI Taxonomy" id="75796"/>
    <lineage>
        <taxon>Bacteria</taxon>
        <taxon>Pseudomonadati</taxon>
        <taxon>Pseudomonadota</taxon>
        <taxon>Betaproteobacteria</taxon>
        <taxon>Rhodocyclales</taxon>
        <taxon>Rhodocyclaceae</taxon>
        <taxon>Aromatoleum</taxon>
    </lineage>
</organism>
<dbReference type="RefSeq" id="WP_169260636.1">
    <property type="nucleotide sequence ID" value="NZ_WTVQ01000018.1"/>
</dbReference>
<evidence type="ECO:0000313" key="1">
    <source>
        <dbReference type="EMBL" id="NMG75485.1"/>
    </source>
</evidence>
<protein>
    <submittedName>
        <fullName evidence="1">Uncharacterized protein</fullName>
    </submittedName>
</protein>
<evidence type="ECO:0000313" key="2">
    <source>
        <dbReference type="Proteomes" id="UP000648984"/>
    </source>
</evidence>
<gene>
    <name evidence="1" type="ORF">GPA25_12030</name>
</gene>